<dbReference type="Gene3D" id="2.60.40.3440">
    <property type="match status" value="2"/>
</dbReference>
<evidence type="ECO:0000256" key="2">
    <source>
        <dbReference type="ARBA" id="ARBA00022525"/>
    </source>
</evidence>
<comment type="caution">
    <text evidence="4">The sequence shown here is derived from an EMBL/GenBank/DDBJ whole genome shotgun (WGS) entry which is preliminary data.</text>
</comment>
<dbReference type="InterPro" id="IPR041690">
    <property type="entry name" value="Cadherin_5"/>
</dbReference>
<keyword evidence="5" id="KW-1185">Reference proteome</keyword>
<dbReference type="NCBIfam" id="NF012211">
    <property type="entry name" value="tand_rpt_95"/>
    <property type="match status" value="5"/>
</dbReference>
<dbReference type="InterPro" id="IPR018511">
    <property type="entry name" value="Hemolysin-typ_Ca-bd_CS"/>
</dbReference>
<dbReference type="Pfam" id="PF05345">
    <property type="entry name" value="He_PIG"/>
    <property type="match status" value="1"/>
</dbReference>
<dbReference type="PROSITE" id="PS50268">
    <property type="entry name" value="CADHERIN_2"/>
    <property type="match status" value="1"/>
</dbReference>
<dbReference type="InterPro" id="IPR002126">
    <property type="entry name" value="Cadherin-like_dom"/>
</dbReference>
<dbReference type="SUPFAM" id="SSF49313">
    <property type="entry name" value="Cadherin-like"/>
    <property type="match status" value="1"/>
</dbReference>
<dbReference type="Gene3D" id="2.60.40.10">
    <property type="entry name" value="Immunoglobulins"/>
    <property type="match status" value="3"/>
</dbReference>
<sequence length="1379" mass="142723">PTTGNPVRLEIEAGTGSSSPYNLTNVNGTLYFSATNSANGSELWKIDPATSNPVRLEIEAGPGSSYPSSLTNVDGTLYFRAYNSTNGYELWKIDSSTGSPVLVSDIYPGTSSYYDYYSGGYSPNSSYPSSLTNVDGTLYFRAYNSTNGYELWKIDSSTGSPVLVSDIYPGTSSYYDYYSGGYSPNSSDPSSLTNVNGTLYFRAYNSTNGSELWKIDPATGSPVRLEIEVGTGSSSPDNLTNVNGTLYFVATNSSNGRELWKINPQTNSPELVVDFNSGVSSSNPVILGFENDNLYLSADNGANGPELWVLDVTNDAPVLSSISKLGNEDTPITFTISDFTTAFSDADGDSLSKIKITALPANGILKLGENAVILNQEVAVSALDTLTFVPAANFNGTVSFGWNGFDGKTYATTSTTFTLAIASINDVPTLTSTPAALPNSKEDTAYIINVADLLQDFSDMDGDILSIADLAATNGALIDNNNGSYTFIPTENFNGTINLSYSVVDGNGGSVTATQSITIAPVNDAPVVANAIADQTAKEDTAFSFTIPSDTFTDVDAGNTLTYSATLVDGSALPLWLTFDTTTRTFSGTPENGDVDSFSVKVIATDGSGAAIEDIFTLAISNTNDAPTLDATATSISYTDSSNDDSFDVFGGELTSTDPDVGDTATYGITEGDDNNDGTISKTGLYGTLTVDKETGAYTFTPNDDAIEALKDNSSEAFTLLVTDASGATATQKLTIDLAGVNDTASISGTQIGSVTEDITVIDGALTASGTLSVSDRDTGDAKFSTTVTPVGSVLGSLTITEAGAWAYNVDNSAVQSLGQNVTKLEKFTVTSIDSTATQEITVTITGTNDAPTGSPTVTLTSGTEDTAYTINKADLLAGFSDVDGDSFSVSNLTANDVVLTADSNGNYVFTPPANFNGSVTLNYNVVDGKGGSRAATQSFALAPVNDAAVLSSANVALSETNAVLSTSGKLSISDVDNTAEFVAQADVAGSYGQFSIDKDGTWSYAANEAYNSLNVGDSVADTFTVKAVDGTATSVQVTISGTNDAPTATNDNLITSEDIPLVISAATLLGNDVDVDLGDMLSVTTVTQPSQGGLVDNGNGTYTYTPNANYNGVDSFAYTMRDREGATSTATVNLTINAVNDNPDAINDIVTARQSTAKTILAADLLANDADIEGDALNLTQVQNAQNGTVALDSNGNVVFTANANVATASFEYTLSDGKGGTDIAFVSVLVGMVDDGGNGQDTMNGTAGDDVLNGGNGDDILRGFAGDDKLLGGNGIDNLQGGEGKDWLYGGRGNDLLNGGLGRDTFVLISQNGTDTIQDFTDGEDQIGLAEGLTFGQLTVSSSNGNTLIAKNGGDVLAILSGVNSSLITQADFISVV</sequence>
<accession>A0ABV0J6P4</accession>
<dbReference type="InterPro" id="IPR011049">
    <property type="entry name" value="Serralysin-like_metalloprot_C"/>
</dbReference>
<dbReference type="InterPro" id="IPR018391">
    <property type="entry name" value="PQQ_b-propeller_rpt"/>
</dbReference>
<dbReference type="Pfam" id="PF17892">
    <property type="entry name" value="Cadherin_5"/>
    <property type="match status" value="4"/>
</dbReference>
<evidence type="ECO:0000259" key="3">
    <source>
        <dbReference type="PROSITE" id="PS50268"/>
    </source>
</evidence>
<protein>
    <submittedName>
        <fullName evidence="4">Cadherin-like domain-containing protein</fullName>
    </submittedName>
</protein>
<dbReference type="RefSeq" id="WP_190435424.1">
    <property type="nucleotide sequence ID" value="NZ_JAMPKM010000005.1"/>
</dbReference>
<dbReference type="InterPro" id="IPR050557">
    <property type="entry name" value="RTX_toxin/Mannuronan_C5-epim"/>
</dbReference>
<reference evidence="4 5" key="1">
    <citation type="submission" date="2022-04" db="EMBL/GenBank/DDBJ databases">
        <title>Positive selection, recombination, and allopatry shape intraspecific diversity of widespread and dominant cyanobacteria.</title>
        <authorList>
            <person name="Wei J."/>
            <person name="Shu W."/>
            <person name="Hu C."/>
        </authorList>
    </citation>
    <scope>NUCLEOTIDE SEQUENCE [LARGE SCALE GENOMIC DNA]</scope>
    <source>
        <strain evidence="4 5">GB2-A4</strain>
    </source>
</reference>
<organism evidence="4 5">
    <name type="scientific">Trichocoleus desertorum GB2-A4</name>
    <dbReference type="NCBI Taxonomy" id="2933944"/>
    <lineage>
        <taxon>Bacteria</taxon>
        <taxon>Bacillati</taxon>
        <taxon>Cyanobacteriota</taxon>
        <taxon>Cyanophyceae</taxon>
        <taxon>Leptolyngbyales</taxon>
        <taxon>Trichocoleusaceae</taxon>
        <taxon>Trichocoleus</taxon>
    </lineage>
</organism>
<dbReference type="SMART" id="SM00564">
    <property type="entry name" value="PQQ"/>
    <property type="match status" value="3"/>
</dbReference>
<proteinExistence type="predicted"/>
<evidence type="ECO:0000256" key="1">
    <source>
        <dbReference type="ARBA" id="ARBA00004613"/>
    </source>
</evidence>
<dbReference type="SUPFAM" id="SSF51120">
    <property type="entry name" value="beta-Roll"/>
    <property type="match status" value="1"/>
</dbReference>
<dbReference type="Gene3D" id="2.150.10.10">
    <property type="entry name" value="Serralysin-like metalloprotease, C-terminal"/>
    <property type="match status" value="1"/>
</dbReference>
<keyword evidence="2" id="KW-0964">Secreted</keyword>
<evidence type="ECO:0000313" key="5">
    <source>
        <dbReference type="Proteomes" id="UP001464891"/>
    </source>
</evidence>
<dbReference type="EMBL" id="JAMPKM010000005">
    <property type="protein sequence ID" value="MEP0817451.1"/>
    <property type="molecule type" value="Genomic_DNA"/>
</dbReference>
<dbReference type="Proteomes" id="UP001464891">
    <property type="component" value="Unassembled WGS sequence"/>
</dbReference>
<dbReference type="InterPro" id="IPR015919">
    <property type="entry name" value="Cadherin-like_sf"/>
</dbReference>
<dbReference type="SMART" id="SM00736">
    <property type="entry name" value="CADG"/>
    <property type="match status" value="1"/>
</dbReference>
<dbReference type="Pfam" id="PF00353">
    <property type="entry name" value="HemolysinCabind"/>
    <property type="match status" value="2"/>
</dbReference>
<dbReference type="PROSITE" id="PS00330">
    <property type="entry name" value="HEMOLYSIN_CALCIUM"/>
    <property type="match status" value="3"/>
</dbReference>
<name>A0ABV0J6P4_9CYAN</name>
<dbReference type="Pfam" id="PF17963">
    <property type="entry name" value="Big_9"/>
    <property type="match status" value="2"/>
</dbReference>
<dbReference type="SUPFAM" id="SSF50998">
    <property type="entry name" value="Quinoprotein alcohol dehydrogenase-like"/>
    <property type="match status" value="1"/>
</dbReference>
<dbReference type="PANTHER" id="PTHR38340:SF1">
    <property type="entry name" value="S-LAYER PROTEIN"/>
    <property type="match status" value="1"/>
</dbReference>
<dbReference type="NCBIfam" id="TIGR01965">
    <property type="entry name" value="VCBS_repeat"/>
    <property type="match status" value="3"/>
</dbReference>
<dbReference type="InterPro" id="IPR011047">
    <property type="entry name" value="Quinoprotein_ADH-like_sf"/>
</dbReference>
<dbReference type="InterPro" id="IPR001343">
    <property type="entry name" value="Hemolysn_Ca-bd"/>
</dbReference>
<gene>
    <name evidence="4" type="ORF">NC998_10125</name>
</gene>
<dbReference type="PRINTS" id="PR00313">
    <property type="entry name" value="CABNDNGRPT"/>
</dbReference>
<feature type="non-terminal residue" evidence="4">
    <location>
        <position position="1"/>
    </location>
</feature>
<evidence type="ECO:0000313" key="4">
    <source>
        <dbReference type="EMBL" id="MEP0817451.1"/>
    </source>
</evidence>
<dbReference type="InterPro" id="IPR010221">
    <property type="entry name" value="VCBS_dom"/>
</dbReference>
<dbReference type="InterPro" id="IPR006644">
    <property type="entry name" value="Cadg"/>
</dbReference>
<dbReference type="InterPro" id="IPR013783">
    <property type="entry name" value="Ig-like_fold"/>
</dbReference>
<comment type="subcellular location">
    <subcellularLocation>
        <location evidence="1">Secreted</location>
    </subcellularLocation>
</comment>
<feature type="domain" description="Cadherin" evidence="3">
    <location>
        <begin position="649"/>
        <end position="748"/>
    </location>
</feature>
<dbReference type="PANTHER" id="PTHR38340">
    <property type="entry name" value="S-LAYER PROTEIN"/>
    <property type="match status" value="1"/>
</dbReference>